<evidence type="ECO:0000259" key="3">
    <source>
        <dbReference type="PROSITE" id="PS01031"/>
    </source>
</evidence>
<protein>
    <submittedName>
        <fullName evidence="4">HSP20 family protein</fullName>
    </submittedName>
</protein>
<reference evidence="4 5" key="1">
    <citation type="submission" date="2024-07" db="EMBL/GenBank/DDBJ databases">
        <title>Genomic Encyclopedia of Type Strains, Phase V (KMG-V): Genome sequencing to study the core and pangenomes of soil and plant-associated prokaryotes.</title>
        <authorList>
            <person name="Whitman W."/>
        </authorList>
    </citation>
    <scope>NUCLEOTIDE SEQUENCE [LARGE SCALE GENOMIC DNA]</scope>
    <source>
        <strain evidence="4 5">USDA 152</strain>
    </source>
</reference>
<evidence type="ECO:0000256" key="1">
    <source>
        <dbReference type="PROSITE-ProRule" id="PRU00285"/>
    </source>
</evidence>
<comment type="caution">
    <text evidence="4">The sequence shown here is derived from an EMBL/GenBank/DDBJ whole genome shotgun (WGS) entry which is preliminary data.</text>
</comment>
<accession>A0ABV4FI01</accession>
<dbReference type="InterPro" id="IPR008978">
    <property type="entry name" value="HSP20-like_chaperone"/>
</dbReference>
<keyword evidence="5" id="KW-1185">Reference proteome</keyword>
<dbReference type="EMBL" id="JBGBZJ010000001">
    <property type="protein sequence ID" value="MEY9451194.1"/>
    <property type="molecule type" value="Genomic_DNA"/>
</dbReference>
<dbReference type="Proteomes" id="UP001565369">
    <property type="component" value="Unassembled WGS sequence"/>
</dbReference>
<dbReference type="Pfam" id="PF00011">
    <property type="entry name" value="HSP20"/>
    <property type="match status" value="1"/>
</dbReference>
<dbReference type="Gene3D" id="2.60.40.790">
    <property type="match status" value="1"/>
</dbReference>
<proteinExistence type="inferred from homology"/>
<dbReference type="PROSITE" id="PS01031">
    <property type="entry name" value="SHSP"/>
    <property type="match status" value="1"/>
</dbReference>
<evidence type="ECO:0000313" key="5">
    <source>
        <dbReference type="Proteomes" id="UP001565369"/>
    </source>
</evidence>
<dbReference type="InterPro" id="IPR002068">
    <property type="entry name" value="A-crystallin/Hsp20_dom"/>
</dbReference>
<evidence type="ECO:0000256" key="2">
    <source>
        <dbReference type="RuleBase" id="RU003616"/>
    </source>
</evidence>
<sequence>MANETRLPVTRKASEPAFLPEAWRPLEALRNEVDRLFDDFFGGDFWRRSSPPHASLGRSVAKKVAASPAVDLSESDKAYEITAELPGLDEKDIEVQVINGGLTIKGEKKEHKEEKHKDYYLSERSYGSFTRYFGLPECVEASKIEASVKNGVLRVTLPKNAEAQKPPKKIDVKAT</sequence>
<dbReference type="InterPro" id="IPR031107">
    <property type="entry name" value="Small_HSP"/>
</dbReference>
<feature type="domain" description="SHSP" evidence="3">
    <location>
        <begin position="61"/>
        <end position="175"/>
    </location>
</feature>
<dbReference type="PANTHER" id="PTHR11527">
    <property type="entry name" value="HEAT-SHOCK PROTEIN 20 FAMILY MEMBER"/>
    <property type="match status" value="1"/>
</dbReference>
<dbReference type="CDD" id="cd06464">
    <property type="entry name" value="ACD_sHsps-like"/>
    <property type="match status" value="1"/>
</dbReference>
<comment type="similarity">
    <text evidence="1 2">Belongs to the small heat shock protein (HSP20) family.</text>
</comment>
<name>A0ABV4FI01_9BRAD</name>
<dbReference type="SUPFAM" id="SSF49764">
    <property type="entry name" value="HSP20-like chaperones"/>
    <property type="match status" value="1"/>
</dbReference>
<evidence type="ECO:0000313" key="4">
    <source>
        <dbReference type="EMBL" id="MEY9451194.1"/>
    </source>
</evidence>
<gene>
    <name evidence="4" type="ORF">ABIG07_000142</name>
</gene>
<organism evidence="4 5">
    <name type="scientific">Bradyrhizobium ottawaense</name>
    <dbReference type="NCBI Taxonomy" id="931866"/>
    <lineage>
        <taxon>Bacteria</taxon>
        <taxon>Pseudomonadati</taxon>
        <taxon>Pseudomonadota</taxon>
        <taxon>Alphaproteobacteria</taxon>
        <taxon>Hyphomicrobiales</taxon>
        <taxon>Nitrobacteraceae</taxon>
        <taxon>Bradyrhizobium</taxon>
    </lineage>
</organism>
<dbReference type="RefSeq" id="WP_340672701.1">
    <property type="nucleotide sequence ID" value="NZ_CP150124.1"/>
</dbReference>